<sequence length="63" mass="7194">MIRKFQAMLEAHIHEQHSATHDAAIVALLLAFLVKQLQPASIKINKKPKYKRDYLKTPQSIGI</sequence>
<evidence type="ECO:0000313" key="1">
    <source>
        <dbReference type="EMBL" id="SOQ59560.1"/>
    </source>
</evidence>
<dbReference type="EMBL" id="ODYU01012981">
    <property type="protein sequence ID" value="SOQ59560.1"/>
    <property type="molecule type" value="Genomic_DNA"/>
</dbReference>
<reference evidence="1" key="1">
    <citation type="submission" date="2016-07" db="EMBL/GenBank/DDBJ databases">
        <authorList>
            <person name="Bretaudeau A."/>
        </authorList>
    </citation>
    <scope>NUCLEOTIDE SEQUENCE</scope>
    <source>
        <strain evidence="1">Rice</strain>
        <tissue evidence="1">Whole body</tissue>
    </source>
</reference>
<accession>A0A2H1X2H1</accession>
<dbReference type="AlphaFoldDB" id="A0A2H1X2H1"/>
<gene>
    <name evidence="1" type="ORF">SFRICE_023106</name>
</gene>
<name>A0A2H1X2H1_SPOFR</name>
<protein>
    <submittedName>
        <fullName evidence="1">SFRICE_023106</fullName>
    </submittedName>
</protein>
<organism evidence="1">
    <name type="scientific">Spodoptera frugiperda</name>
    <name type="common">Fall armyworm</name>
    <dbReference type="NCBI Taxonomy" id="7108"/>
    <lineage>
        <taxon>Eukaryota</taxon>
        <taxon>Metazoa</taxon>
        <taxon>Ecdysozoa</taxon>
        <taxon>Arthropoda</taxon>
        <taxon>Hexapoda</taxon>
        <taxon>Insecta</taxon>
        <taxon>Pterygota</taxon>
        <taxon>Neoptera</taxon>
        <taxon>Endopterygota</taxon>
        <taxon>Lepidoptera</taxon>
        <taxon>Glossata</taxon>
        <taxon>Ditrysia</taxon>
        <taxon>Noctuoidea</taxon>
        <taxon>Noctuidae</taxon>
        <taxon>Amphipyrinae</taxon>
        <taxon>Spodoptera</taxon>
    </lineage>
</organism>
<proteinExistence type="predicted"/>